<dbReference type="Proteomes" id="UP000243937">
    <property type="component" value="Chromosome"/>
</dbReference>
<protein>
    <recommendedName>
        <fullName evidence="1">Peptidase C39 domain-containing protein</fullName>
    </recommendedName>
</protein>
<dbReference type="GO" id="GO:0016020">
    <property type="term" value="C:membrane"/>
    <property type="evidence" value="ECO:0007669"/>
    <property type="project" value="InterPro"/>
</dbReference>
<evidence type="ECO:0000313" key="3">
    <source>
        <dbReference type="Proteomes" id="UP000243937"/>
    </source>
</evidence>
<proteinExistence type="predicted"/>
<dbReference type="Pfam" id="PF03412">
    <property type="entry name" value="Peptidase_C39"/>
    <property type="match status" value="1"/>
</dbReference>
<keyword evidence="3" id="KW-1185">Reference proteome</keyword>
<reference evidence="2 3" key="1">
    <citation type="journal article" date="2014" name="Int. J. Syst. Evol. Microbiol.">
        <title>Oceanisphaera profunda sp. nov., a marine bacterium isolated from deep-sea sediment, and emended description of the genus Oceanisphaera.</title>
        <authorList>
            <person name="Xu Z."/>
            <person name="Zhang X.Y."/>
            <person name="Su H.N."/>
            <person name="Yu Z.C."/>
            <person name="Liu C."/>
            <person name="Li H."/>
            <person name="Chen X.L."/>
            <person name="Song X.Y."/>
            <person name="Xie B.B."/>
            <person name="Qin Q.L."/>
            <person name="Zhou B.C."/>
            <person name="Shi M."/>
            <person name="Huang Y."/>
            <person name="Zhang Y.Z."/>
        </authorList>
    </citation>
    <scope>NUCLEOTIDE SEQUENCE [LARGE SCALE GENOMIC DNA]</scope>
    <source>
        <strain evidence="2 3">SM1222</strain>
    </source>
</reference>
<feature type="domain" description="Peptidase C39" evidence="1">
    <location>
        <begin position="46"/>
        <end position="176"/>
    </location>
</feature>
<sequence length="224" mass="25135">MKKLIFLLFFFPALSFAVSLPGVGGGNFRVPVKSFVEIKFGEVVKQKYDFSCGSAALASLLSHHYNMPFTEATIFEEMFKFGDKVKIEEKGFSMLDMKDFLARRGLNADGYQLSISDAAKLEMPSIALVNYNGYNHFVVVKGAKDDKVLVGDPSIGLHVMNDELFDKSSNGIFFFIRDNTEIAKAGFNKQNDWEHSAPSAPSRMALMQRLPHLTDLMLPSEYDY</sequence>
<dbReference type="GO" id="GO:0005524">
    <property type="term" value="F:ATP binding"/>
    <property type="evidence" value="ECO:0007669"/>
    <property type="project" value="InterPro"/>
</dbReference>
<evidence type="ECO:0000259" key="1">
    <source>
        <dbReference type="PROSITE" id="PS50990"/>
    </source>
</evidence>
<dbReference type="GO" id="GO:0008233">
    <property type="term" value="F:peptidase activity"/>
    <property type="evidence" value="ECO:0007669"/>
    <property type="project" value="InterPro"/>
</dbReference>
<gene>
    <name evidence="2" type="ORF">CBP31_09140</name>
</gene>
<dbReference type="PROSITE" id="PS50990">
    <property type="entry name" value="PEPTIDASE_C39"/>
    <property type="match status" value="1"/>
</dbReference>
<dbReference type="OrthoDB" id="13401at2"/>
<dbReference type="EMBL" id="CP021377">
    <property type="protein sequence ID" value="ART82769.1"/>
    <property type="molecule type" value="Genomic_DNA"/>
</dbReference>
<name>A0A1Y0D5H6_9GAMM</name>
<dbReference type="CDD" id="cd02423">
    <property type="entry name" value="Peptidase_C39G"/>
    <property type="match status" value="1"/>
</dbReference>
<dbReference type="Gene3D" id="3.90.70.10">
    <property type="entry name" value="Cysteine proteinases"/>
    <property type="match status" value="1"/>
</dbReference>
<organism evidence="2 3">
    <name type="scientific">Oceanisphaera profunda</name>
    <dbReference type="NCBI Taxonomy" id="1416627"/>
    <lineage>
        <taxon>Bacteria</taxon>
        <taxon>Pseudomonadati</taxon>
        <taxon>Pseudomonadota</taxon>
        <taxon>Gammaproteobacteria</taxon>
        <taxon>Aeromonadales</taxon>
        <taxon>Aeromonadaceae</taxon>
        <taxon>Oceanisphaera</taxon>
    </lineage>
</organism>
<dbReference type="RefSeq" id="WP_087036560.1">
    <property type="nucleotide sequence ID" value="NZ_CP021377.1"/>
</dbReference>
<dbReference type="GO" id="GO:0006508">
    <property type="term" value="P:proteolysis"/>
    <property type="evidence" value="ECO:0007669"/>
    <property type="project" value="InterPro"/>
</dbReference>
<dbReference type="KEGG" id="opf:CBP31_09140"/>
<dbReference type="AlphaFoldDB" id="A0A1Y0D5H6"/>
<dbReference type="InterPro" id="IPR005074">
    <property type="entry name" value="Peptidase_C39"/>
</dbReference>
<evidence type="ECO:0000313" key="2">
    <source>
        <dbReference type="EMBL" id="ART82769.1"/>
    </source>
</evidence>
<accession>A0A1Y0D5H6</accession>